<dbReference type="PANTHER" id="PTHR35792:SF1">
    <property type="entry name" value="SLL0268 PROTEIN"/>
    <property type="match status" value="1"/>
</dbReference>
<sequence>MDKKNAYLVGLIAAAAAGLIAGLLLAPKKGAELRKDIKEKADEFSEQLKRVVKKGKEKAQEAEDEFQHAIG</sequence>
<comment type="caution">
    <text evidence="3">The sequence shown here is derived from an EMBL/GenBank/DDBJ whole genome shotgun (WGS) entry which is preliminary data.</text>
</comment>
<keyword evidence="4" id="KW-1185">Reference proteome</keyword>
<organism evidence="3 4">
    <name type="scientific">Thermoflavifilum aggregans</name>
    <dbReference type="NCBI Taxonomy" id="454188"/>
    <lineage>
        <taxon>Bacteria</taxon>
        <taxon>Pseudomonadati</taxon>
        <taxon>Bacteroidota</taxon>
        <taxon>Chitinophagia</taxon>
        <taxon>Chitinophagales</taxon>
        <taxon>Chitinophagaceae</taxon>
        <taxon>Thermoflavifilum</taxon>
    </lineage>
</organism>
<dbReference type="EMBL" id="PGFG01000001">
    <property type="protein sequence ID" value="PJJ76172.1"/>
    <property type="molecule type" value="Genomic_DNA"/>
</dbReference>
<evidence type="ECO:0000256" key="1">
    <source>
        <dbReference type="SAM" id="Coils"/>
    </source>
</evidence>
<dbReference type="Pfam" id="PF12732">
    <property type="entry name" value="YtxH"/>
    <property type="match status" value="1"/>
</dbReference>
<dbReference type="PANTHER" id="PTHR35792">
    <property type="entry name" value="GENERAL STRESS PROTEIN"/>
    <property type="match status" value="1"/>
</dbReference>
<evidence type="ECO:0000256" key="2">
    <source>
        <dbReference type="SAM" id="Phobius"/>
    </source>
</evidence>
<dbReference type="AlphaFoldDB" id="A0A2M9CW73"/>
<evidence type="ECO:0000313" key="3">
    <source>
        <dbReference type="EMBL" id="PJJ76172.1"/>
    </source>
</evidence>
<feature type="coiled-coil region" evidence="1">
    <location>
        <begin position="34"/>
        <end position="65"/>
    </location>
</feature>
<evidence type="ECO:0000313" key="4">
    <source>
        <dbReference type="Proteomes" id="UP000230000"/>
    </source>
</evidence>
<keyword evidence="2" id="KW-0472">Membrane</keyword>
<name>A0A2M9CW73_9BACT</name>
<accession>A0A2M9CW73</accession>
<proteinExistence type="predicted"/>
<dbReference type="Proteomes" id="UP000230000">
    <property type="component" value="Unassembled WGS sequence"/>
</dbReference>
<keyword evidence="2" id="KW-1133">Transmembrane helix</keyword>
<feature type="transmembrane region" description="Helical" evidence="2">
    <location>
        <begin position="6"/>
        <end position="26"/>
    </location>
</feature>
<keyword evidence="2" id="KW-0812">Transmembrane</keyword>
<keyword evidence="1" id="KW-0175">Coiled coil</keyword>
<dbReference type="RefSeq" id="WP_100314689.1">
    <property type="nucleotide sequence ID" value="NZ_PGFG01000001.1"/>
</dbReference>
<dbReference type="InterPro" id="IPR024623">
    <property type="entry name" value="YtxH"/>
</dbReference>
<protein>
    <submittedName>
        <fullName evidence="3">YtxH-like protein</fullName>
    </submittedName>
</protein>
<dbReference type="OrthoDB" id="679855at2"/>
<dbReference type="InterPro" id="IPR052928">
    <property type="entry name" value="Desiccation-related_membrane"/>
</dbReference>
<gene>
    <name evidence="3" type="ORF">BXY57_1776</name>
</gene>
<reference evidence="3 4" key="1">
    <citation type="submission" date="2017-11" db="EMBL/GenBank/DDBJ databases">
        <title>Genomic Encyclopedia of Archaeal and Bacterial Type Strains, Phase II (KMG-II): From Individual Species to Whole Genera.</title>
        <authorList>
            <person name="Goeker M."/>
        </authorList>
    </citation>
    <scope>NUCLEOTIDE SEQUENCE [LARGE SCALE GENOMIC DNA]</scope>
    <source>
        <strain evidence="3 4">DSM 27268</strain>
    </source>
</reference>